<evidence type="ECO:0008006" key="3">
    <source>
        <dbReference type="Google" id="ProtNLM"/>
    </source>
</evidence>
<dbReference type="RefSeq" id="WP_013597271.1">
    <property type="nucleotide sequence ID" value="NC_015144.1"/>
</dbReference>
<protein>
    <recommendedName>
        <fullName evidence="3">Lipoprotein SmpA/OmlA domain-containing protein</fullName>
    </recommendedName>
</protein>
<gene>
    <name evidence="1" type="ordered locus">Weevi_0155</name>
</gene>
<dbReference type="KEGG" id="wvi:Weevi_0155"/>
<dbReference type="HOGENOM" id="CLU_2095908_0_0_10"/>
<dbReference type="EMBL" id="CP002455">
    <property type="protein sequence ID" value="ADX66879.1"/>
    <property type="molecule type" value="Genomic_DNA"/>
</dbReference>
<reference evidence="1 2" key="1">
    <citation type="journal article" date="2011" name="Stand. Genomic Sci.">
        <title>Complete genome sequence of Weeksella virosa type strain (9751).</title>
        <authorList>
            <person name="Lang E."/>
            <person name="Teshima H."/>
            <person name="Lucas S."/>
            <person name="Lapidus A."/>
            <person name="Hammon N."/>
            <person name="Deshpande S."/>
            <person name="Nolan M."/>
            <person name="Cheng J.F."/>
            <person name="Pitluck S."/>
            <person name="Liolios K."/>
            <person name="Pagani I."/>
            <person name="Mikhailova N."/>
            <person name="Ivanova N."/>
            <person name="Mavromatis K."/>
            <person name="Pati A."/>
            <person name="Tapia R."/>
            <person name="Han C."/>
            <person name="Goodwin L."/>
            <person name="Chen A."/>
            <person name="Palaniappan K."/>
            <person name="Land M."/>
            <person name="Hauser L."/>
            <person name="Chang Y.J."/>
            <person name="Jeffries C.D."/>
            <person name="Brambilla E.M."/>
            <person name="Kopitz M."/>
            <person name="Rohde M."/>
            <person name="Goker M."/>
            <person name="Tindall B.J."/>
            <person name="Detter J.C."/>
            <person name="Woyke T."/>
            <person name="Bristow J."/>
            <person name="Eisen J.A."/>
            <person name="Markowitz V."/>
            <person name="Hugenholtz P."/>
            <person name="Klenk H.P."/>
            <person name="Kyrpides N.C."/>
        </authorList>
    </citation>
    <scope>NUCLEOTIDE SEQUENCE [LARGE SCALE GENOMIC DNA]</scope>
    <source>
        <strain evidence="2">ATCC 43766 / DSM 16922 / JCM 21250 / NBRC 16016 / NCTC 11634 / CL345/78</strain>
    </source>
</reference>
<proteinExistence type="predicted"/>
<reference evidence="2" key="2">
    <citation type="journal article" date="2011" name="Stand. Genomic Sci.">
        <title>Complete genome sequence of Weeksella virosa type strain (9751T).</title>
        <authorList>
            <person name="Lang E."/>
            <person name="Teshima H."/>
            <person name="Lucas S."/>
            <person name="Lapidus A."/>
            <person name="Hammon N."/>
            <person name="Deshpande S."/>
            <person name="Nolan M."/>
            <person name="Cheng J."/>
            <person name="Pitluck S."/>
            <person name="Liolios K."/>
            <person name="Pagani I."/>
            <person name="Mikhailova N."/>
            <person name="Ivanova N."/>
            <person name="Mavromatis K."/>
            <person name="Pati A."/>
            <person name="Tapia R."/>
            <person name="Han C."/>
            <person name="Goodwin L."/>
            <person name="Chen A."/>
            <person name="Palaniappan K."/>
            <person name="Land M."/>
            <person name="Hauser L."/>
            <person name="Chang Y."/>
            <person name="Jeffries C."/>
            <person name="Brambilla E."/>
            <person name="Kopitz M."/>
            <person name="Rohde M."/>
            <person name="Goker M."/>
            <person name="Tindall B."/>
            <person name="Detter J."/>
            <person name="Woyke T."/>
            <person name="Bristow J."/>
            <person name="Eisen J."/>
            <person name="Markowitz V."/>
            <person name="Hugenholtz P."/>
            <person name="Klenk H."/>
            <person name="Kyrpides N."/>
        </authorList>
    </citation>
    <scope>NUCLEOTIDE SEQUENCE [LARGE SCALE GENOMIC DNA]</scope>
    <source>
        <strain evidence="2">ATCC 43766 / DSM 16922 / JCM 21250 / NBRC 16016 / NCTC 11634 / CL345/78</strain>
    </source>
</reference>
<dbReference type="AlphaFoldDB" id="F0NXA5"/>
<dbReference type="eggNOG" id="ENOG5032ZCF">
    <property type="taxonomic scope" value="Bacteria"/>
</dbReference>
<dbReference type="STRING" id="865938.Weevi_0155"/>
<evidence type="ECO:0000313" key="1">
    <source>
        <dbReference type="EMBL" id="ADX66879.1"/>
    </source>
</evidence>
<dbReference type="Proteomes" id="UP000008641">
    <property type="component" value="Chromosome"/>
</dbReference>
<evidence type="ECO:0000313" key="2">
    <source>
        <dbReference type="Proteomes" id="UP000008641"/>
    </source>
</evidence>
<sequence length="116" mass="13460">MKSKIQIYILLIGLLLSSCGQISHEKFDSEKWQNSNLNLEENWNLRWSMMNDLRNNYKLEGKTKNEIIALLGKPDNETKNEFYYYLGYSGKGINKGTLTVIFNENNVVSKIKVHQG</sequence>
<dbReference type="PROSITE" id="PS51257">
    <property type="entry name" value="PROKAR_LIPOPROTEIN"/>
    <property type="match status" value="1"/>
</dbReference>
<organism evidence="1 2">
    <name type="scientific">Weeksella virosa (strain ATCC 43766 / DSM 16922 / JCM 21250 / CCUG 30538 / CDC 9751 / IAM 14551 / NBRC 16016 / NCTC 11634 / CL345/78)</name>
    <dbReference type="NCBI Taxonomy" id="865938"/>
    <lineage>
        <taxon>Bacteria</taxon>
        <taxon>Pseudomonadati</taxon>
        <taxon>Bacteroidota</taxon>
        <taxon>Flavobacteriia</taxon>
        <taxon>Flavobacteriales</taxon>
        <taxon>Weeksellaceae</taxon>
        <taxon>Weeksella</taxon>
    </lineage>
</organism>
<keyword evidence="2" id="KW-1185">Reference proteome</keyword>
<dbReference type="OrthoDB" id="2623622at2"/>
<accession>F0NXA5</accession>
<name>F0NXA5_WEEVC</name>